<dbReference type="Proteomes" id="UP001158067">
    <property type="component" value="Unassembled WGS sequence"/>
</dbReference>
<evidence type="ECO:0000313" key="3">
    <source>
        <dbReference type="Proteomes" id="UP001158067"/>
    </source>
</evidence>
<proteinExistence type="predicted"/>
<accession>A0ABY1QGM8</accession>
<name>A0ABY1QGM8_9BACT</name>
<gene>
    <name evidence="2" type="ORF">SAMN06265222_113115</name>
</gene>
<dbReference type="InterPro" id="IPR011990">
    <property type="entry name" value="TPR-like_helical_dom_sf"/>
</dbReference>
<dbReference type="RefSeq" id="WP_283434368.1">
    <property type="nucleotide sequence ID" value="NZ_FXUG01000013.1"/>
</dbReference>
<protein>
    <recommendedName>
        <fullName evidence="4">Tetratricopeptide repeat protein</fullName>
    </recommendedName>
</protein>
<keyword evidence="3" id="KW-1185">Reference proteome</keyword>
<sequence>MSRFTNSSQVEFEAGRFHTAIQFSQYAVSQNDEDADAWLVLGMSLIEISEWPDAIDALENASLLQPLDNLPRISLAIAYGAIGHRKLSRDLLMSVATSGTADADELLKIAAGLEAIDQPRLAMEACRQAGKQTPDASEIHYKMGYYAQKCGHPNSVSEALIRHAINLDPQNIHYRIGFASMLIRLGRQNEAITLVDHFIPAKLDEVTCACCLKRIANLFFDSDDIERARMCAERIAKLSESAQDSPRHSKTSAV</sequence>
<evidence type="ECO:0000313" key="2">
    <source>
        <dbReference type="EMBL" id="SMP70728.1"/>
    </source>
</evidence>
<dbReference type="EMBL" id="FXUG01000013">
    <property type="protein sequence ID" value="SMP70728.1"/>
    <property type="molecule type" value="Genomic_DNA"/>
</dbReference>
<evidence type="ECO:0000256" key="1">
    <source>
        <dbReference type="PROSITE-ProRule" id="PRU00339"/>
    </source>
</evidence>
<comment type="caution">
    <text evidence="2">The sequence shown here is derived from an EMBL/GenBank/DDBJ whole genome shotgun (WGS) entry which is preliminary data.</text>
</comment>
<reference evidence="2 3" key="1">
    <citation type="submission" date="2017-05" db="EMBL/GenBank/DDBJ databases">
        <authorList>
            <person name="Varghese N."/>
            <person name="Submissions S."/>
        </authorList>
    </citation>
    <scope>NUCLEOTIDE SEQUENCE [LARGE SCALE GENOMIC DNA]</scope>
    <source>
        <strain evidence="2 3">DSM 25457</strain>
    </source>
</reference>
<organism evidence="2 3">
    <name type="scientific">Neorhodopirellula lusitana</name>
    <dbReference type="NCBI Taxonomy" id="445327"/>
    <lineage>
        <taxon>Bacteria</taxon>
        <taxon>Pseudomonadati</taxon>
        <taxon>Planctomycetota</taxon>
        <taxon>Planctomycetia</taxon>
        <taxon>Pirellulales</taxon>
        <taxon>Pirellulaceae</taxon>
        <taxon>Neorhodopirellula</taxon>
    </lineage>
</organism>
<feature type="repeat" description="TPR" evidence="1">
    <location>
        <begin position="35"/>
        <end position="68"/>
    </location>
</feature>
<keyword evidence="1" id="KW-0802">TPR repeat</keyword>
<evidence type="ECO:0008006" key="4">
    <source>
        <dbReference type="Google" id="ProtNLM"/>
    </source>
</evidence>
<dbReference type="InterPro" id="IPR019734">
    <property type="entry name" value="TPR_rpt"/>
</dbReference>
<dbReference type="SMART" id="SM00028">
    <property type="entry name" value="TPR"/>
    <property type="match status" value="3"/>
</dbReference>
<dbReference type="SUPFAM" id="SSF48452">
    <property type="entry name" value="TPR-like"/>
    <property type="match status" value="2"/>
</dbReference>
<dbReference type="PROSITE" id="PS50005">
    <property type="entry name" value="TPR"/>
    <property type="match status" value="1"/>
</dbReference>
<dbReference type="Gene3D" id="1.25.40.10">
    <property type="entry name" value="Tetratricopeptide repeat domain"/>
    <property type="match status" value="1"/>
</dbReference>